<keyword evidence="2" id="KW-1185">Reference proteome</keyword>
<evidence type="ECO:0000313" key="2">
    <source>
        <dbReference type="Proteomes" id="UP000076079"/>
    </source>
</evidence>
<proteinExistence type="predicted"/>
<evidence type="ECO:0000313" key="1">
    <source>
        <dbReference type="EMBL" id="AMY09653.1"/>
    </source>
</evidence>
<dbReference type="AlphaFoldDB" id="A0A143PN58"/>
<dbReference type="NCBIfam" id="NF038399">
    <property type="entry name" value="NH_RiPP_Os17"/>
    <property type="match status" value="1"/>
</dbReference>
<accession>A0A143PN58</accession>
<dbReference type="STRING" id="1855912.LuPra_02875"/>
<gene>
    <name evidence="1" type="ORF">LuPra_02875</name>
</gene>
<dbReference type="EMBL" id="CP015136">
    <property type="protein sequence ID" value="AMY09653.1"/>
    <property type="molecule type" value="Genomic_DNA"/>
</dbReference>
<organism evidence="1 2">
    <name type="scientific">Luteitalea pratensis</name>
    <dbReference type="NCBI Taxonomy" id="1855912"/>
    <lineage>
        <taxon>Bacteria</taxon>
        <taxon>Pseudomonadati</taxon>
        <taxon>Acidobacteriota</taxon>
        <taxon>Vicinamibacteria</taxon>
        <taxon>Vicinamibacterales</taxon>
        <taxon>Vicinamibacteraceae</taxon>
        <taxon>Luteitalea</taxon>
    </lineage>
</organism>
<dbReference type="KEGG" id="abac:LuPra_02875"/>
<reference evidence="2" key="2">
    <citation type="submission" date="2016-04" db="EMBL/GenBank/DDBJ databases">
        <title>First Complete Genome Sequence of a Subdivision 6 Acidobacterium.</title>
        <authorList>
            <person name="Huang S."/>
            <person name="Vieira S."/>
            <person name="Bunk B."/>
            <person name="Riedel T."/>
            <person name="Sproeer C."/>
            <person name="Overmann J."/>
        </authorList>
    </citation>
    <scope>NUCLEOTIDE SEQUENCE [LARGE SCALE GENOMIC DNA]</scope>
    <source>
        <strain evidence="2">DSM 100886 HEG_-6_39</strain>
    </source>
</reference>
<dbReference type="RefSeq" id="WP_110171388.1">
    <property type="nucleotide sequence ID" value="NZ_CP015136.1"/>
</dbReference>
<dbReference type="Proteomes" id="UP000076079">
    <property type="component" value="Chromosome"/>
</dbReference>
<protein>
    <submittedName>
        <fullName evidence="1">Uncharacterized protein</fullName>
    </submittedName>
</protein>
<sequence precursor="true">MSQAHVEQVIGRLATDEHWRARYKQARAEALDALTTEAALEVTPTERRALLELPPEALDRFAGALDPRLQRLGVTR</sequence>
<name>A0A143PN58_LUTPR</name>
<reference evidence="1 2" key="1">
    <citation type="journal article" date="2016" name="Genome Announc.">
        <title>First Complete Genome Sequence of a Subdivision 6 Acidobacterium Strain.</title>
        <authorList>
            <person name="Huang S."/>
            <person name="Vieira S."/>
            <person name="Bunk B."/>
            <person name="Riedel T."/>
            <person name="Sproer C."/>
            <person name="Overmann J."/>
        </authorList>
    </citation>
    <scope>NUCLEOTIDE SEQUENCE [LARGE SCALE GENOMIC DNA]</scope>
    <source>
        <strain evidence="2">DSM 100886 HEG_-6_39</strain>
    </source>
</reference>